<name>A0A124GMF5_PICGL</name>
<protein>
    <submittedName>
        <fullName evidence="1">Uncharacterized protein</fullName>
    </submittedName>
</protein>
<reference evidence="1" key="1">
    <citation type="journal article" date="2015" name="Genome Biol. Evol.">
        <title>Organellar Genomes of White Spruce (Picea glauca): Assembly and Annotation.</title>
        <authorList>
            <person name="Jackman S.D."/>
            <person name="Warren R.L."/>
            <person name="Gibb E.A."/>
            <person name="Vandervalk B.P."/>
            <person name="Mohamadi H."/>
            <person name="Chu J."/>
            <person name="Raymond A."/>
            <person name="Pleasance S."/>
            <person name="Coope R."/>
            <person name="Wildung M.R."/>
            <person name="Ritland C.E."/>
            <person name="Bousquet J."/>
            <person name="Jones S.J."/>
            <person name="Bohlmann J."/>
            <person name="Birol I."/>
        </authorList>
    </citation>
    <scope>NUCLEOTIDE SEQUENCE [LARGE SCALE GENOMIC DNA]</scope>
    <source>
        <tissue evidence="1">Flushing bud</tissue>
    </source>
</reference>
<organism evidence="1">
    <name type="scientific">Picea glauca</name>
    <name type="common">White spruce</name>
    <name type="synonym">Pinus glauca</name>
    <dbReference type="NCBI Taxonomy" id="3330"/>
    <lineage>
        <taxon>Eukaryota</taxon>
        <taxon>Viridiplantae</taxon>
        <taxon>Streptophyta</taxon>
        <taxon>Embryophyta</taxon>
        <taxon>Tracheophyta</taxon>
        <taxon>Spermatophyta</taxon>
        <taxon>Pinopsida</taxon>
        <taxon>Pinidae</taxon>
        <taxon>Conifers I</taxon>
        <taxon>Pinales</taxon>
        <taxon>Pinaceae</taxon>
        <taxon>Picea</taxon>
    </lineage>
</organism>
<dbReference type="AlphaFoldDB" id="A0A124GMF5"/>
<sequence>MGFNIEHPVASDSIHLLPEHLLCAGGGTTIILVPVEPSVAQNTIDELRQHC</sequence>
<dbReference type="EMBL" id="LKAM01000018">
    <property type="protein sequence ID" value="KUM45516.1"/>
    <property type="molecule type" value="Genomic_DNA"/>
</dbReference>
<comment type="caution">
    <text evidence="1">The sequence shown here is derived from an EMBL/GenBank/DDBJ whole genome shotgun (WGS) entry which is preliminary data.</text>
</comment>
<accession>A0A124GMF5</accession>
<geneLocation type="mitochondrion" evidence="1"/>
<evidence type="ECO:0000313" key="1">
    <source>
        <dbReference type="EMBL" id="KUM45516.1"/>
    </source>
</evidence>
<gene>
    <name evidence="1" type="ORF">ABT39_MTgene2618</name>
</gene>
<proteinExistence type="predicted"/>
<keyword evidence="1" id="KW-0496">Mitochondrion</keyword>